<proteinExistence type="predicted"/>
<dbReference type="AlphaFoldDB" id="A0A2N5P7K0"/>
<name>A0A2N5P7K0_MEDGN</name>
<feature type="transmembrane region" description="Helical" evidence="5">
    <location>
        <begin position="69"/>
        <end position="85"/>
    </location>
</feature>
<feature type="domain" description="O-antigen ligase-related" evidence="6">
    <location>
        <begin position="211"/>
        <end position="387"/>
    </location>
</feature>
<protein>
    <submittedName>
        <fullName evidence="10">O-antigen ligase family protein</fullName>
    </submittedName>
</protein>
<dbReference type="Pfam" id="PF04932">
    <property type="entry name" value="Wzy_C"/>
    <property type="match status" value="1"/>
</dbReference>
<evidence type="ECO:0000259" key="6">
    <source>
        <dbReference type="Pfam" id="PF04932"/>
    </source>
</evidence>
<dbReference type="PANTHER" id="PTHR37422">
    <property type="entry name" value="TEICHURONIC ACID BIOSYNTHESIS PROTEIN TUAE"/>
    <property type="match status" value="1"/>
</dbReference>
<evidence type="ECO:0000256" key="1">
    <source>
        <dbReference type="ARBA" id="ARBA00004141"/>
    </source>
</evidence>
<gene>
    <name evidence="10" type="ORF">G4981_00770</name>
    <name evidence="9" type="ORF">G4993_03465</name>
    <name evidence="8" type="ORF">O4N78_00820</name>
    <name evidence="7" type="ORF">PNU63_00810</name>
</gene>
<dbReference type="GO" id="GO:0016874">
    <property type="term" value="F:ligase activity"/>
    <property type="evidence" value="ECO:0007669"/>
    <property type="project" value="UniProtKB-KW"/>
</dbReference>
<dbReference type="InterPro" id="IPR007016">
    <property type="entry name" value="O-antigen_ligase-rel_domated"/>
</dbReference>
<evidence type="ECO:0000313" key="10">
    <source>
        <dbReference type="EMBL" id="NSI63846.1"/>
    </source>
</evidence>
<feature type="transmembrane region" description="Helical" evidence="5">
    <location>
        <begin position="39"/>
        <end position="57"/>
    </location>
</feature>
<keyword evidence="3 5" id="KW-1133">Transmembrane helix</keyword>
<dbReference type="GO" id="GO:0016020">
    <property type="term" value="C:membrane"/>
    <property type="evidence" value="ECO:0007669"/>
    <property type="project" value="UniProtKB-SubCell"/>
</dbReference>
<dbReference type="GeneID" id="57431982"/>
<dbReference type="EMBL" id="JAPZEG010000001">
    <property type="protein sequence ID" value="MDE1202135.1"/>
    <property type="molecule type" value="Genomic_DNA"/>
</dbReference>
<evidence type="ECO:0000313" key="11">
    <source>
        <dbReference type="Proteomes" id="UP001296581"/>
    </source>
</evidence>
<keyword evidence="10" id="KW-0436">Ligase</keyword>
<evidence type="ECO:0000313" key="8">
    <source>
        <dbReference type="EMBL" id="MDE1202135.1"/>
    </source>
</evidence>
<evidence type="ECO:0000313" key="7">
    <source>
        <dbReference type="EMBL" id="MDB8737346.1"/>
    </source>
</evidence>
<keyword evidence="2 5" id="KW-0812">Transmembrane</keyword>
<feature type="transmembrane region" description="Helical" evidence="5">
    <location>
        <begin position="126"/>
        <end position="147"/>
    </location>
</feature>
<feature type="transmembrane region" description="Helical" evidence="5">
    <location>
        <begin position="410"/>
        <end position="428"/>
    </location>
</feature>
<dbReference type="InterPro" id="IPR051533">
    <property type="entry name" value="WaaL-like"/>
</dbReference>
<evidence type="ECO:0000313" key="9">
    <source>
        <dbReference type="EMBL" id="NSI57458.1"/>
    </source>
</evidence>
<feature type="transmembrane region" description="Helical" evidence="5">
    <location>
        <begin position="202"/>
        <end position="220"/>
    </location>
</feature>
<feature type="transmembrane region" description="Helical" evidence="5">
    <location>
        <begin position="375"/>
        <end position="398"/>
    </location>
</feature>
<evidence type="ECO:0000256" key="2">
    <source>
        <dbReference type="ARBA" id="ARBA00022692"/>
    </source>
</evidence>
<keyword evidence="4 5" id="KW-0472">Membrane</keyword>
<feature type="transmembrane region" description="Helical" evidence="5">
    <location>
        <begin position="434"/>
        <end position="453"/>
    </location>
</feature>
<comment type="caution">
    <text evidence="10">The sequence shown here is derived from an EMBL/GenBank/DDBJ whole genome shotgun (WGS) entry which is preliminary data.</text>
</comment>
<reference evidence="7" key="4">
    <citation type="submission" date="2023-01" db="EMBL/GenBank/DDBJ databases">
        <title>Human gut microbiome strain richness.</title>
        <authorList>
            <person name="Chen-Liaw A."/>
        </authorList>
    </citation>
    <scope>NUCLEOTIDE SEQUENCE</scope>
    <source>
        <strain evidence="7">1001217st1_A9_1001217B_191108</strain>
    </source>
</reference>
<reference evidence="10" key="1">
    <citation type="journal article" date="2020" name="Cell Host Microbe">
        <title>Functional and Genomic Variation between Human-Derived Isolates of Lachnospiraceae Reveals Inter- and Intra-Species Diversity.</title>
        <authorList>
            <person name="Sorbara M.T."/>
            <person name="Littmann E.R."/>
            <person name="Fontana E."/>
            <person name="Moody T.U."/>
            <person name="Kohout C.E."/>
            <person name="Gjonbalaj M."/>
            <person name="Eaton V."/>
            <person name="Seok R."/>
            <person name="Leiner I.M."/>
            <person name="Pamer E.G."/>
        </authorList>
    </citation>
    <scope>NUCLEOTIDE SEQUENCE</scope>
    <source>
        <strain evidence="10">MSK.11.9</strain>
        <strain evidence="9">MSK.15.32</strain>
    </source>
</reference>
<comment type="subcellular location">
    <subcellularLocation>
        <location evidence="1">Membrane</location>
        <topology evidence="1">Multi-pass membrane protein</topology>
    </subcellularLocation>
</comment>
<feature type="transmembrane region" description="Helical" evidence="5">
    <location>
        <begin position="97"/>
        <end position="114"/>
    </location>
</feature>
<feature type="transmembrane region" description="Helical" evidence="5">
    <location>
        <begin position="180"/>
        <end position="197"/>
    </location>
</feature>
<dbReference type="EMBL" id="JAAIRV010000004">
    <property type="protein sequence ID" value="NSI57458.1"/>
    <property type="molecule type" value="Genomic_DNA"/>
</dbReference>
<dbReference type="EMBL" id="JAAIRY010000001">
    <property type="protein sequence ID" value="NSI63846.1"/>
    <property type="molecule type" value="Genomic_DNA"/>
</dbReference>
<feature type="transmembrane region" description="Helical" evidence="5">
    <location>
        <begin position="226"/>
        <end position="243"/>
    </location>
</feature>
<dbReference type="Proteomes" id="UP001211731">
    <property type="component" value="Unassembled WGS sequence"/>
</dbReference>
<evidence type="ECO:0000256" key="3">
    <source>
        <dbReference type="ARBA" id="ARBA00022989"/>
    </source>
</evidence>
<evidence type="ECO:0000256" key="4">
    <source>
        <dbReference type="ARBA" id="ARBA00023136"/>
    </source>
</evidence>
<dbReference type="RefSeq" id="WP_004843338.1">
    <property type="nucleotide sequence ID" value="NZ_BAABXJ010000001.1"/>
</dbReference>
<accession>A0A2N5P7K0</accession>
<organism evidence="10 11">
    <name type="scientific">Mediterraneibacter gnavus</name>
    <name type="common">Ruminococcus gnavus</name>
    <dbReference type="NCBI Taxonomy" id="33038"/>
    <lineage>
        <taxon>Bacteria</taxon>
        <taxon>Bacillati</taxon>
        <taxon>Bacillota</taxon>
        <taxon>Clostridia</taxon>
        <taxon>Lachnospirales</taxon>
        <taxon>Lachnospiraceae</taxon>
        <taxon>Mediterraneibacter</taxon>
    </lineage>
</organism>
<reference evidence="8" key="3">
    <citation type="submission" date="2022-12" db="EMBL/GenBank/DDBJ databases">
        <title>Genome of R. gnavus strain RSHDN_120.</title>
        <authorList>
            <person name="Abdugheni R."/>
        </authorList>
    </citation>
    <scope>NUCLEOTIDE SEQUENCE</scope>
    <source>
        <strain evidence="8">RSHDN_120</strain>
    </source>
</reference>
<dbReference type="Proteomes" id="UP001149331">
    <property type="component" value="Unassembled WGS sequence"/>
</dbReference>
<reference evidence="10" key="2">
    <citation type="submission" date="2020-02" db="EMBL/GenBank/DDBJ databases">
        <authorList>
            <person name="Littmann E."/>
            <person name="Sorbara M."/>
        </authorList>
    </citation>
    <scope>NUCLEOTIDE SEQUENCE</scope>
    <source>
        <strain evidence="10">MSK.11.9</strain>
        <strain evidence="9">MSK.15.32</strain>
    </source>
</reference>
<dbReference type="Proteomes" id="UP001296580">
    <property type="component" value="Unassembled WGS sequence"/>
</dbReference>
<feature type="transmembrane region" description="Helical" evidence="5">
    <location>
        <begin position="255"/>
        <end position="276"/>
    </location>
</feature>
<dbReference type="EMBL" id="JAQMLR010000001">
    <property type="protein sequence ID" value="MDB8737346.1"/>
    <property type="molecule type" value="Genomic_DNA"/>
</dbReference>
<feature type="transmembrane region" description="Helical" evidence="5">
    <location>
        <begin position="12"/>
        <end position="33"/>
    </location>
</feature>
<evidence type="ECO:0000256" key="5">
    <source>
        <dbReference type="SAM" id="Phobius"/>
    </source>
</evidence>
<dbReference type="Proteomes" id="UP001296581">
    <property type="component" value="Unassembled WGS sequence"/>
</dbReference>
<sequence>MMTRLRRYEENVELIFKILYFLLAAGTFCPFIYDSSLQPILVKMVLGVGGILLFLRAADWKHYIRMPGLSWMALFVLSFLLSSFMNRRYGMSENFKWMIWMILQMGCLYTCKLDRSRESYEKEFRILSHVMLGYSMIAAICSFWQLLQGTALKWITQSGEVMLSGYHWGRLWGIYTDPNYGAGFHALCTLMALYFFWNVKKWWRYIYLFPMLLSVLYIGFSDSRTSALMLCAGCGAYFLFTQIQSADKKDRTKRGIAGGLMIAAAVILVFSGMHLMKKAYNQQQVPVAENTQAVDPVQKPQEIQTGREQDLQKDVSNGRIQLWKSGIEIWKTSPVYGTGYSTVVDYAKENVKGTYIIENSQGDYHNLHNQLINVLVYQGSIGAILLVGMFLYFCRYIWKAFQKSGIRNYDGMLLCSILMILIAMMFLLEGFYTNSPGACIFWVFGGYLIHGIYQDQEQTVK</sequence>
<dbReference type="PANTHER" id="PTHR37422:SF13">
    <property type="entry name" value="LIPOPOLYSACCHARIDE BIOSYNTHESIS PROTEIN PA4999-RELATED"/>
    <property type="match status" value="1"/>
</dbReference>